<evidence type="ECO:0008006" key="3">
    <source>
        <dbReference type="Google" id="ProtNLM"/>
    </source>
</evidence>
<gene>
    <name evidence="1" type="primary">DNAL4</name>
</gene>
<dbReference type="Ensembl" id="ENSOTST00005131145.1">
    <property type="protein sequence ID" value="ENSOTSP00005149717.1"/>
    <property type="gene ID" value="ENSOTSG00005077840.1"/>
</dbReference>
<name>A0AAZ3S9F6_ONCTS</name>
<keyword evidence="2" id="KW-1185">Reference proteome</keyword>
<reference evidence="1" key="2">
    <citation type="submission" date="2025-08" db="UniProtKB">
        <authorList>
            <consortium name="Ensembl"/>
        </authorList>
    </citation>
    <scope>IDENTIFICATION</scope>
</reference>
<dbReference type="GO" id="GO:0070292">
    <property type="term" value="P:N-acylphosphatidylethanolamine metabolic process"/>
    <property type="evidence" value="ECO:0007669"/>
    <property type="project" value="TreeGrafter"/>
</dbReference>
<dbReference type="PANTHER" id="PTHR15032:SF4">
    <property type="entry name" value="N-ACYL-PHOSPHATIDYLETHANOLAMINE-HYDROLYZING PHOSPHOLIPASE D"/>
    <property type="match status" value="1"/>
</dbReference>
<proteinExistence type="predicted"/>
<dbReference type="GO" id="GO:0070290">
    <property type="term" value="F:N-acylphosphatidylethanolamine-specific phospholipase D activity"/>
    <property type="evidence" value="ECO:0007669"/>
    <property type="project" value="TreeGrafter"/>
</dbReference>
<organism evidence="1 2">
    <name type="scientific">Oncorhynchus tshawytscha</name>
    <name type="common">Chinook salmon</name>
    <name type="synonym">Salmo tshawytscha</name>
    <dbReference type="NCBI Taxonomy" id="74940"/>
    <lineage>
        <taxon>Eukaryota</taxon>
        <taxon>Metazoa</taxon>
        <taxon>Chordata</taxon>
        <taxon>Craniata</taxon>
        <taxon>Vertebrata</taxon>
        <taxon>Euteleostomi</taxon>
        <taxon>Actinopterygii</taxon>
        <taxon>Neopterygii</taxon>
        <taxon>Teleostei</taxon>
        <taxon>Protacanthopterygii</taxon>
        <taxon>Salmoniformes</taxon>
        <taxon>Salmonidae</taxon>
        <taxon>Salmoninae</taxon>
        <taxon>Oncorhynchus</taxon>
    </lineage>
</organism>
<dbReference type="GeneTree" id="ENSGT00390000017990"/>
<evidence type="ECO:0000313" key="2">
    <source>
        <dbReference type="Proteomes" id="UP000694402"/>
    </source>
</evidence>
<dbReference type="Proteomes" id="UP000694402">
    <property type="component" value="Unassembled WGS sequence"/>
</dbReference>
<dbReference type="PANTHER" id="PTHR15032">
    <property type="entry name" value="N-ACYL-PHOSPHATIDYLETHANOLAMINE-HYDROLYZING PHOSPHOLIPASE D"/>
    <property type="match status" value="1"/>
</dbReference>
<dbReference type="InterPro" id="IPR036866">
    <property type="entry name" value="RibonucZ/Hydroxyglut_hydro"/>
</dbReference>
<dbReference type="Gene3D" id="3.60.15.10">
    <property type="entry name" value="Ribonuclease Z/Hydroxyacylglutathione hydrolase-like"/>
    <property type="match status" value="1"/>
</dbReference>
<reference evidence="2" key="1">
    <citation type="journal article" date="2018" name="PLoS ONE">
        <title>Chinook salmon (Oncorhynchus tshawytscha) genome and transcriptome.</title>
        <authorList>
            <person name="Christensen K.A."/>
            <person name="Leong J.S."/>
            <person name="Sakhrani D."/>
            <person name="Biagi C.A."/>
            <person name="Minkley D.R."/>
            <person name="Withler R.E."/>
            <person name="Rondeau E.B."/>
            <person name="Koop B.F."/>
            <person name="Devlin R.H."/>
        </authorList>
    </citation>
    <scope>NUCLEOTIDE SEQUENCE [LARGE SCALE GENOMIC DNA]</scope>
</reference>
<sequence length="86" mass="9924">MKSLHVDPEEAVEIHKDVKAKHSLAIHWGTFAHWGTFSLAHEFYLEPPVRLREAMEKNGLNVEHFFVLNHGESRVMGEKEKEGAFD</sequence>
<reference evidence="1" key="3">
    <citation type="submission" date="2025-09" db="UniProtKB">
        <authorList>
            <consortium name="Ensembl"/>
        </authorList>
    </citation>
    <scope>IDENTIFICATION</scope>
</reference>
<evidence type="ECO:0000313" key="1">
    <source>
        <dbReference type="Ensembl" id="ENSOTSP00005149717.1"/>
    </source>
</evidence>
<dbReference type="GO" id="GO:0005737">
    <property type="term" value="C:cytoplasm"/>
    <property type="evidence" value="ECO:0007669"/>
    <property type="project" value="TreeGrafter"/>
</dbReference>
<dbReference type="GO" id="GO:0070291">
    <property type="term" value="P:N-acylethanolamine metabolic process"/>
    <property type="evidence" value="ECO:0007669"/>
    <property type="project" value="TreeGrafter"/>
</dbReference>
<dbReference type="AlphaFoldDB" id="A0AAZ3S9F6"/>
<accession>A0AAZ3S9F6</accession>
<protein>
    <recommendedName>
        <fullName evidence="3">N-acyl-phosphatidylethanolamine-hydrolyzing phospholipase D</fullName>
    </recommendedName>
</protein>